<name>A0ACB9CP92_ARCLA</name>
<reference evidence="1 2" key="2">
    <citation type="journal article" date="2022" name="Mol. Ecol. Resour.">
        <title>The genomes of chicory, endive, great burdock and yacon provide insights into Asteraceae paleo-polyploidization history and plant inulin production.</title>
        <authorList>
            <person name="Fan W."/>
            <person name="Wang S."/>
            <person name="Wang H."/>
            <person name="Wang A."/>
            <person name="Jiang F."/>
            <person name="Liu H."/>
            <person name="Zhao H."/>
            <person name="Xu D."/>
            <person name="Zhang Y."/>
        </authorList>
    </citation>
    <scope>NUCLEOTIDE SEQUENCE [LARGE SCALE GENOMIC DNA]</scope>
    <source>
        <strain evidence="2">cv. Niubang</strain>
    </source>
</reference>
<dbReference type="EMBL" id="CM042050">
    <property type="protein sequence ID" value="KAI3736048.1"/>
    <property type="molecule type" value="Genomic_DNA"/>
</dbReference>
<proteinExistence type="predicted"/>
<keyword evidence="2" id="KW-1185">Reference proteome</keyword>
<dbReference type="Proteomes" id="UP001055879">
    <property type="component" value="Linkage Group LG04"/>
</dbReference>
<comment type="caution">
    <text evidence="1">The sequence shown here is derived from an EMBL/GenBank/DDBJ whole genome shotgun (WGS) entry which is preliminary data.</text>
</comment>
<protein>
    <submittedName>
        <fullName evidence="1">Uncharacterized protein</fullName>
    </submittedName>
</protein>
<reference evidence="2" key="1">
    <citation type="journal article" date="2022" name="Mol. Ecol. Resour.">
        <title>The genomes of chicory, endive, great burdock and yacon provide insights into Asteraceae palaeo-polyploidization history and plant inulin production.</title>
        <authorList>
            <person name="Fan W."/>
            <person name="Wang S."/>
            <person name="Wang H."/>
            <person name="Wang A."/>
            <person name="Jiang F."/>
            <person name="Liu H."/>
            <person name="Zhao H."/>
            <person name="Xu D."/>
            <person name="Zhang Y."/>
        </authorList>
    </citation>
    <scope>NUCLEOTIDE SEQUENCE [LARGE SCALE GENOMIC DNA]</scope>
    <source>
        <strain evidence="2">cv. Niubang</strain>
    </source>
</reference>
<organism evidence="1 2">
    <name type="scientific">Arctium lappa</name>
    <name type="common">Greater burdock</name>
    <name type="synonym">Lappa major</name>
    <dbReference type="NCBI Taxonomy" id="4217"/>
    <lineage>
        <taxon>Eukaryota</taxon>
        <taxon>Viridiplantae</taxon>
        <taxon>Streptophyta</taxon>
        <taxon>Embryophyta</taxon>
        <taxon>Tracheophyta</taxon>
        <taxon>Spermatophyta</taxon>
        <taxon>Magnoliopsida</taxon>
        <taxon>eudicotyledons</taxon>
        <taxon>Gunneridae</taxon>
        <taxon>Pentapetalae</taxon>
        <taxon>asterids</taxon>
        <taxon>campanulids</taxon>
        <taxon>Asterales</taxon>
        <taxon>Asteraceae</taxon>
        <taxon>Carduoideae</taxon>
        <taxon>Cardueae</taxon>
        <taxon>Arctiinae</taxon>
        <taxon>Arctium</taxon>
    </lineage>
</organism>
<accession>A0ACB9CP92</accession>
<sequence length="2754" mass="301845">MNFAAIRFATKCISDTSNMAATPQNVEMEAAKFLHKLIQESTDEPTKLATKLHVILQHMRSSGKENSMPYQVISRAMETVINQHGLDIEALMASRQPLTSGTQGGDSSLSQIAGPSQQAAVENDSKSTLTAEDAAKIATFSSKPLHGPGSAGHDIYQGSANQLNSIKGHGSDAGFSGSYESAEPGNPISVQFSNSYDNQSAATLMHKGPAGKALEQEGRFPNVMANSSKAVQGGISNNVAEMGMFRTEASRDTGKLPVVQAPSVGPSMPFKEHHLKQLRAQCLVFLAFRNNLMPKKLHLEIALGNFFPKEDINNKEQIDQKGKEHSIGGQSISHDVGMPSSRIDNRENERTGPGYSSSGFISETNLLKEGEKLDKMIDKNDPPSGLPEHGQGMRNNIIPRKFDAELQAFEAKELQTSATKVARRDSNIASHAGLFGVPVGEGKDYFSSQSKSHADSQGNRHGHSHLPSFSLRESWKFHSGMEGERHMVVPKNANVLEKDVMLGNNHEGEDNTELNALPASPRYTMSEKWIADCQKRKVDADYNWAVKKKKTEQRILACVEKLKERVSSSEDISAKTRSVIELKKLELLDLQHRLRSDILHDFFRPISTEMDRLKSIKKHRIGRRSKQLERYEQKMKEERQKRIRERQKDFFGELELHKERLEDVFKFRKERTKGFNKYVREFHKRKERLHREKIDRIQREKINLLKINDVEGYLRMVQDAKSDRVKQLLKETEKYLQKLGSKLKEAKVISRCFESDMNGPLNDSSEFTIEDEDETDQAKHYMESNEKYYMMAHSIKETVAEQPASLIGGKLREYQMNGLRWLLSLYNNHLNGILADEMGLGKTVQVISLLCYLMENKNDRGPFLVVVPSSVLPGWETEINFWAPSINKIVYSGPPEERRRLFKERIVQQKFNVLLTTYEYLMNKHDRPKLSKIHWHYVIIDEGHRIKNASCKLNADLKHYHSSHRLLLTGTPLQNNLEELWALLNFLLPNIFNSSEDFSQWFNKPFESNADNSLEEALLSEEENLLIINRLHQVLRPFVLRRLKHKVENQLPEKIERLVRCEASAYQKLLMQRVEDNLGAFGASKARAVHNSVVELRNICNHPYLSQLHTEEVHDFIPKHYLPNVIRFCGKLEMLDRLLPKLKATDHRVLLFSTMTRLLDVMEDYLYWKQYKYLRLDGHTHGGDRGALIDNFNKPGSPYFIFLLSIRAGGVGVNLQAADTVIIFDTDWNPQVDLQAQARAHRIGQKKDVLVLRLETVKTVEEQVRASAEHKLGVANQSITAGFFDNNTSAEDRREYLESLLRECKKEEAAPVLNDDALNDLIARSESEIDVFEELDKKRQEEELVVWKKLVLEQGGISDELIPPLPSRLVTDDELKSFCEAMKAIEVPKPVVVPGIGGKRKGGLGNFDTQQYGRGKRAREVRSYEEQWTEDEFEKLCQVDPPDSPNAKEEPKERDLAIVTSESGMVIGAEGAGLPNMQAIQPAEDLAIQQIKEINPPSKRGRGRPKKNTAGISLSPMVLPSSSVPVIARSVAPAVHSLGIKNAPGSQSTVIGPSGSSSNPSDSGQSMVTSASASNSTLTVPPGFQPTAKHPPGFQATASPSLGYKSVTTPPPGYQKMSTPPGYQQIAPAPPGFQPKTTSPAPLAGSQVTDSLVSGPLSTPNLPAGSQSTPTIPAGPQSTTSMNYASPPNHNIPSASQSNSAHHSSSISNTNLPPGTHSSATLPLVSVSLPMLPPSSPESQSAISPSVVTPGRGRGRGRGRPRGRGRGRGQIIESGVDVPQHKGRNRNNVVLAIPGLRASSPVSKPETGSLVVPATASEMHNEPLVSGATAMNVVSNIPTPGTVGTSVTVSPSETSKSDIASPKASVPDTSLAASSIFADTGETLLHPDVGTAQMPLSVSVGSQSTELGVLSSQIATPIVTIPLDSRSVSPSNTALKQGRGRGRKAQSGLEAPRRKEKKKEDMVDAQEQKSIQPAQKKSRVSSGRKTVATRSMLRNEAQKKASITDDHFSQGSKLAEPSLNSSLNVKEQSIILAEADKSADTSTMDNSTSNHGEKVEEAKDLSVATETGSKTRDAVEKTEPNSSPDEKEQSSTPAEVYQLSSADTSTVDNSISKHGEKVVEPKGFSVATEAGSKTHDAVQKTQPKEESDPNKVVYLEKKRESKLESVDGREPKSSKEVEKSSHSGDCLPQEVEVSRAKTEHEERVTEGSASVEAGNDNITEAGVTTEEQDPGINDGDTLEAMVANPAEEIDVPVHGGTEVMQEDSGVMAAVEENVVEIVQKSDTERTAITVGDSPLQTEATSKKFEGISPGELEHEKEQGANDPIREDVDNTGNTSSELAMQGERECIATIEGSNLVDGDTQSSGEVADAFQDGTASDKRALETSGVSDDVGKNIFGDEKTPSDPPVEKVEREDPDIGVGTPITGAKSERVKDASQGETEHEKLEAVVGIAKKAIHDVETASELPVGLGVETNNSVDTNVKHSEMGESENEKQDASGGIKENVSGDEQTTIALPVILGKREDDRSIEGGPLEIVKKSSEKMDDVLMGEKEVNRSEVGGEDGSGGIDKDATEDDQSIPAAEEEIEVSGTIDSKKENDDLHGETVIEAEQRTNVIPLVQEVIGGNLETDPENLQMESEHEKQKDVVNVIGEGEYETINEKSQQAKLSHEVDNDHETTTKELPVDGAAAEVEGYATDNEKLATTDNTSDLIVEKQDLAAADTDRCMDDSKSGVELDDSTMKEEKEQVGAESSSIDTDK</sequence>
<gene>
    <name evidence="1" type="ORF">L6452_15580</name>
</gene>
<evidence type="ECO:0000313" key="2">
    <source>
        <dbReference type="Proteomes" id="UP001055879"/>
    </source>
</evidence>
<evidence type="ECO:0000313" key="1">
    <source>
        <dbReference type="EMBL" id="KAI3736048.1"/>
    </source>
</evidence>